<dbReference type="AlphaFoldDB" id="A0A1R3RYG2"/>
<sequence>MSFVPKFVPLNSPSPFPWIFDIPDIYPHTYPQWVSSHITTTITTTLPLLPVLKDPLLPVLKDPLLHAPVSLGTIQVALLVLRHLALITPRALLLGLETLGTALVLLGPLLLVLEIPGIAPVVLQALLPQDQETLGIALVPMVLRALQALLRLALENPGTVLVKALLVLLLGSPGTALVLPALPALHPPDPPSTAGGEQQVSVC</sequence>
<feature type="transmembrane region" description="Helical" evidence="1">
    <location>
        <begin position="64"/>
        <end position="81"/>
    </location>
</feature>
<evidence type="ECO:0000313" key="3">
    <source>
        <dbReference type="Proteomes" id="UP000188318"/>
    </source>
</evidence>
<organism evidence="2 3">
    <name type="scientific">Aspergillus carbonarius (strain ITEM 5010)</name>
    <dbReference type="NCBI Taxonomy" id="602072"/>
    <lineage>
        <taxon>Eukaryota</taxon>
        <taxon>Fungi</taxon>
        <taxon>Dikarya</taxon>
        <taxon>Ascomycota</taxon>
        <taxon>Pezizomycotina</taxon>
        <taxon>Eurotiomycetes</taxon>
        <taxon>Eurotiomycetidae</taxon>
        <taxon>Eurotiales</taxon>
        <taxon>Aspergillaceae</taxon>
        <taxon>Aspergillus</taxon>
        <taxon>Aspergillus subgen. Circumdati</taxon>
    </lineage>
</organism>
<keyword evidence="1" id="KW-0472">Membrane</keyword>
<evidence type="ECO:0000313" key="2">
    <source>
        <dbReference type="EMBL" id="OOF99518.1"/>
    </source>
</evidence>
<feature type="transmembrane region" description="Helical" evidence="1">
    <location>
        <begin position="93"/>
        <end position="113"/>
    </location>
</feature>
<keyword evidence="1" id="KW-1133">Transmembrane helix</keyword>
<gene>
    <name evidence="2" type="ORF">ASPCADRAFT_126425</name>
</gene>
<dbReference type="Proteomes" id="UP000188318">
    <property type="component" value="Unassembled WGS sequence"/>
</dbReference>
<evidence type="ECO:0000256" key="1">
    <source>
        <dbReference type="SAM" id="Phobius"/>
    </source>
</evidence>
<keyword evidence="1" id="KW-0812">Transmembrane</keyword>
<proteinExistence type="predicted"/>
<feature type="transmembrane region" description="Helical" evidence="1">
    <location>
        <begin position="133"/>
        <end position="154"/>
    </location>
</feature>
<dbReference type="EMBL" id="KV907494">
    <property type="protein sequence ID" value="OOF99518.1"/>
    <property type="molecule type" value="Genomic_DNA"/>
</dbReference>
<accession>A0A1R3RYG2</accession>
<reference evidence="3" key="1">
    <citation type="journal article" date="2017" name="Genome Biol.">
        <title>Comparative genomics reveals high biological diversity and specific adaptations in the industrially and medically important fungal genus Aspergillus.</title>
        <authorList>
            <person name="de Vries R.P."/>
            <person name="Riley R."/>
            <person name="Wiebenga A."/>
            <person name="Aguilar-Osorio G."/>
            <person name="Amillis S."/>
            <person name="Uchima C.A."/>
            <person name="Anderluh G."/>
            <person name="Asadollahi M."/>
            <person name="Askin M."/>
            <person name="Barry K."/>
            <person name="Battaglia E."/>
            <person name="Bayram O."/>
            <person name="Benocci T."/>
            <person name="Braus-Stromeyer S.A."/>
            <person name="Caldana C."/>
            <person name="Canovas D."/>
            <person name="Cerqueira G.C."/>
            <person name="Chen F."/>
            <person name="Chen W."/>
            <person name="Choi C."/>
            <person name="Clum A."/>
            <person name="Dos Santos R.A."/>
            <person name="Damasio A.R."/>
            <person name="Diallinas G."/>
            <person name="Emri T."/>
            <person name="Fekete E."/>
            <person name="Flipphi M."/>
            <person name="Freyberg S."/>
            <person name="Gallo A."/>
            <person name="Gournas C."/>
            <person name="Habgood R."/>
            <person name="Hainaut M."/>
            <person name="Harispe M.L."/>
            <person name="Henrissat B."/>
            <person name="Hilden K.S."/>
            <person name="Hope R."/>
            <person name="Hossain A."/>
            <person name="Karabika E."/>
            <person name="Karaffa L."/>
            <person name="Karanyi Z."/>
            <person name="Krasevec N."/>
            <person name="Kuo A."/>
            <person name="Kusch H."/>
            <person name="LaButti K."/>
            <person name="Lagendijk E.L."/>
            <person name="Lapidus A."/>
            <person name="Levasseur A."/>
            <person name="Lindquist E."/>
            <person name="Lipzen A."/>
            <person name="Logrieco A.F."/>
            <person name="MacCabe A."/>
            <person name="Maekelae M.R."/>
            <person name="Malavazi I."/>
            <person name="Melin P."/>
            <person name="Meyer V."/>
            <person name="Mielnichuk N."/>
            <person name="Miskei M."/>
            <person name="Molnar A.P."/>
            <person name="Mule G."/>
            <person name="Ngan C.Y."/>
            <person name="Orejas M."/>
            <person name="Orosz E."/>
            <person name="Ouedraogo J.P."/>
            <person name="Overkamp K.M."/>
            <person name="Park H.-S."/>
            <person name="Perrone G."/>
            <person name="Piumi F."/>
            <person name="Punt P.J."/>
            <person name="Ram A.F."/>
            <person name="Ramon A."/>
            <person name="Rauscher S."/>
            <person name="Record E."/>
            <person name="Riano-Pachon D.M."/>
            <person name="Robert V."/>
            <person name="Roehrig J."/>
            <person name="Ruller R."/>
            <person name="Salamov A."/>
            <person name="Salih N.S."/>
            <person name="Samson R.A."/>
            <person name="Sandor E."/>
            <person name="Sanguinetti M."/>
            <person name="Schuetze T."/>
            <person name="Sepcic K."/>
            <person name="Shelest E."/>
            <person name="Sherlock G."/>
            <person name="Sophianopoulou V."/>
            <person name="Squina F.M."/>
            <person name="Sun H."/>
            <person name="Susca A."/>
            <person name="Todd R.B."/>
            <person name="Tsang A."/>
            <person name="Unkles S.E."/>
            <person name="van de Wiele N."/>
            <person name="van Rossen-Uffink D."/>
            <person name="Oliveira J.V."/>
            <person name="Vesth T.C."/>
            <person name="Visser J."/>
            <person name="Yu J.-H."/>
            <person name="Zhou M."/>
            <person name="Andersen M.R."/>
            <person name="Archer D.B."/>
            <person name="Baker S.E."/>
            <person name="Benoit I."/>
            <person name="Brakhage A.A."/>
            <person name="Braus G.H."/>
            <person name="Fischer R."/>
            <person name="Frisvad J.C."/>
            <person name="Goldman G.H."/>
            <person name="Houbraken J."/>
            <person name="Oakley B."/>
            <person name="Pocsi I."/>
            <person name="Scazzocchio C."/>
            <person name="Seiboth B."/>
            <person name="vanKuyk P.A."/>
            <person name="Wortman J."/>
            <person name="Dyer P.S."/>
            <person name="Grigoriev I.V."/>
        </authorList>
    </citation>
    <scope>NUCLEOTIDE SEQUENCE [LARGE SCALE GENOMIC DNA]</scope>
    <source>
        <strain evidence="3">ITEM 5010</strain>
    </source>
</reference>
<protein>
    <submittedName>
        <fullName evidence="2">Uncharacterized protein</fullName>
    </submittedName>
</protein>
<name>A0A1R3RYG2_ASPC5</name>
<feature type="transmembrane region" description="Helical" evidence="1">
    <location>
        <begin position="161"/>
        <end position="182"/>
    </location>
</feature>
<keyword evidence="3" id="KW-1185">Reference proteome</keyword>
<dbReference type="VEuPathDB" id="FungiDB:ASPCADRAFT_126425"/>